<dbReference type="AlphaFoldDB" id="A0AAW2X0B5"/>
<gene>
    <name evidence="2" type="ORF">Slati_1794800</name>
</gene>
<organism evidence="2">
    <name type="scientific">Sesamum latifolium</name>
    <dbReference type="NCBI Taxonomy" id="2727402"/>
    <lineage>
        <taxon>Eukaryota</taxon>
        <taxon>Viridiplantae</taxon>
        <taxon>Streptophyta</taxon>
        <taxon>Embryophyta</taxon>
        <taxon>Tracheophyta</taxon>
        <taxon>Spermatophyta</taxon>
        <taxon>Magnoliopsida</taxon>
        <taxon>eudicotyledons</taxon>
        <taxon>Gunneridae</taxon>
        <taxon>Pentapetalae</taxon>
        <taxon>asterids</taxon>
        <taxon>lamiids</taxon>
        <taxon>Lamiales</taxon>
        <taxon>Pedaliaceae</taxon>
        <taxon>Sesamum</taxon>
    </lineage>
</organism>
<name>A0AAW2X0B5_9LAMI</name>
<evidence type="ECO:0000256" key="1">
    <source>
        <dbReference type="SAM" id="MobiDB-lite"/>
    </source>
</evidence>
<feature type="region of interest" description="Disordered" evidence="1">
    <location>
        <begin position="1"/>
        <end position="41"/>
    </location>
</feature>
<reference evidence="2" key="1">
    <citation type="submission" date="2020-06" db="EMBL/GenBank/DDBJ databases">
        <authorList>
            <person name="Li T."/>
            <person name="Hu X."/>
            <person name="Zhang T."/>
            <person name="Song X."/>
            <person name="Zhang H."/>
            <person name="Dai N."/>
            <person name="Sheng W."/>
            <person name="Hou X."/>
            <person name="Wei L."/>
        </authorList>
    </citation>
    <scope>NUCLEOTIDE SEQUENCE</scope>
    <source>
        <strain evidence="2">KEN1</strain>
        <tissue evidence="2">Leaf</tissue>
    </source>
</reference>
<comment type="caution">
    <text evidence="2">The sequence shown here is derived from an EMBL/GenBank/DDBJ whole genome shotgun (WGS) entry which is preliminary data.</text>
</comment>
<evidence type="ECO:0000313" key="2">
    <source>
        <dbReference type="EMBL" id="KAL0446669.1"/>
    </source>
</evidence>
<feature type="compositionally biased region" description="Basic residues" evidence="1">
    <location>
        <begin position="72"/>
        <end position="82"/>
    </location>
</feature>
<dbReference type="EMBL" id="JACGWN010000006">
    <property type="protein sequence ID" value="KAL0446669.1"/>
    <property type="molecule type" value="Genomic_DNA"/>
</dbReference>
<feature type="region of interest" description="Disordered" evidence="1">
    <location>
        <begin position="55"/>
        <end position="82"/>
    </location>
</feature>
<protein>
    <submittedName>
        <fullName evidence="2">Uncharacterized protein</fullName>
    </submittedName>
</protein>
<proteinExistence type="predicted"/>
<reference evidence="2" key="2">
    <citation type="journal article" date="2024" name="Plant">
        <title>Genomic evolution and insights into agronomic trait innovations of Sesamum species.</title>
        <authorList>
            <person name="Miao H."/>
            <person name="Wang L."/>
            <person name="Qu L."/>
            <person name="Liu H."/>
            <person name="Sun Y."/>
            <person name="Le M."/>
            <person name="Wang Q."/>
            <person name="Wei S."/>
            <person name="Zheng Y."/>
            <person name="Lin W."/>
            <person name="Duan Y."/>
            <person name="Cao H."/>
            <person name="Xiong S."/>
            <person name="Wang X."/>
            <person name="Wei L."/>
            <person name="Li C."/>
            <person name="Ma Q."/>
            <person name="Ju M."/>
            <person name="Zhao R."/>
            <person name="Li G."/>
            <person name="Mu C."/>
            <person name="Tian Q."/>
            <person name="Mei H."/>
            <person name="Zhang T."/>
            <person name="Gao T."/>
            <person name="Zhang H."/>
        </authorList>
    </citation>
    <scope>NUCLEOTIDE SEQUENCE</scope>
    <source>
        <strain evidence="2">KEN1</strain>
    </source>
</reference>
<sequence>MKREREFIELSEDEWSNHSDSFKPSRILKSEPTSQNPPPPIESFAFSKSVHIIESSSSEELGDAAAGNGKERGRRTRMLTWR</sequence>
<accession>A0AAW2X0B5</accession>